<keyword evidence="2" id="KW-0378">Hydrolase</keyword>
<keyword evidence="3" id="KW-0720">Serine protease</keyword>
<keyword evidence="7" id="KW-1185">Reference proteome</keyword>
<dbReference type="Proteomes" id="UP000484885">
    <property type="component" value="Unassembled WGS sequence"/>
</dbReference>
<dbReference type="InterPro" id="IPR001375">
    <property type="entry name" value="Peptidase_S9_cat"/>
</dbReference>
<sequence>MSKLWRVSMLVLVFLLAAAPLAAQEGELRPVTHEEVWLMKRLGSPVVSPDGQHAVISVTEPSYEEDGMVSDLWLITVDGSESPRRLTATPGGEGGVQWRPDGAKIAFSASRGGDEEPAQIFVLDMTGPGEAVQITDLSTGASNPRWSPDGERIAFESRVWPDAADDEANAERDKQAKEDGINVSRYEIFPIRQWNRWRDEKHTRLFVQDAEPDAEPVDLLFDTELVSTPGYAGSPSLGGDSLQAVWTPDGQALVFTATQNLHEAAHSVVRYHLYRVPVDGGEPAAVTEGEDFSCTSARFSPDGRVLYCSYGPITEFVYNHTEIARAGWDGEALAGELEVLTGDFDRSVGGFDISADGRTIYLSAADQGHMRLFAMPADGGEVSPLDADSAGVFGGVQAADGALVATWESSTTPVELVRVNPTSGERTALTEFNAERAEGLDRPAFRSFWFTSSQGRRIHSWLALPPDFDESKQYPLVLFIHGGPFSSSMDSDHVRWSPHLLAAPGYVVLLTDYTGSVGYGAEFSRNIEGDPLATPGEELIEAADAAIERFAFIDPERQAATGASYGGHLVNWLLATTDRFDTLVGHAGLVDLEGQWATSDAIYHRERMNGGPPWGDSPVWEAQSPSTYAPEFATPTMLTIGEKDYRVPLNQTIAAWTYLQRMQVPSKLLVFHDADHWIMNGKEAEHFWEEVHAWLAQYLQPDGD</sequence>
<evidence type="ECO:0000313" key="7">
    <source>
        <dbReference type="Proteomes" id="UP000484885"/>
    </source>
</evidence>
<dbReference type="SUPFAM" id="SSF53474">
    <property type="entry name" value="alpha/beta-Hydrolases"/>
    <property type="match status" value="1"/>
</dbReference>
<dbReference type="AlphaFoldDB" id="A0A845V2V3"/>
<feature type="signal peptide" evidence="4">
    <location>
        <begin position="1"/>
        <end position="22"/>
    </location>
</feature>
<evidence type="ECO:0000256" key="1">
    <source>
        <dbReference type="ARBA" id="ARBA00022729"/>
    </source>
</evidence>
<evidence type="ECO:0000259" key="5">
    <source>
        <dbReference type="Pfam" id="PF00326"/>
    </source>
</evidence>
<keyword evidence="1 4" id="KW-0732">Signal</keyword>
<evidence type="ECO:0000256" key="2">
    <source>
        <dbReference type="ARBA" id="ARBA00022801"/>
    </source>
</evidence>
<proteinExistence type="predicted"/>
<dbReference type="GO" id="GO:0006508">
    <property type="term" value="P:proteolysis"/>
    <property type="evidence" value="ECO:0007669"/>
    <property type="project" value="InterPro"/>
</dbReference>
<dbReference type="Gene3D" id="3.40.50.1820">
    <property type="entry name" value="alpha/beta hydrolase"/>
    <property type="match status" value="1"/>
</dbReference>
<feature type="domain" description="Peptidase S9 prolyl oligopeptidase catalytic" evidence="5">
    <location>
        <begin position="493"/>
        <end position="700"/>
    </location>
</feature>
<protein>
    <submittedName>
        <fullName evidence="6">S9 family peptidase</fullName>
    </submittedName>
</protein>
<dbReference type="RefSeq" id="WP_164212413.1">
    <property type="nucleotide sequence ID" value="NZ_JAAGSC010000044.1"/>
</dbReference>
<dbReference type="Gene3D" id="2.120.10.30">
    <property type="entry name" value="TolB, C-terminal domain"/>
    <property type="match status" value="2"/>
</dbReference>
<evidence type="ECO:0000256" key="4">
    <source>
        <dbReference type="SAM" id="SignalP"/>
    </source>
</evidence>
<gene>
    <name evidence="6" type="ORF">G3I74_15035</name>
</gene>
<evidence type="ECO:0000313" key="6">
    <source>
        <dbReference type="EMBL" id="NDY97044.1"/>
    </source>
</evidence>
<reference evidence="6 7" key="1">
    <citation type="submission" date="2020-02" db="EMBL/GenBank/DDBJ databases">
        <authorList>
            <person name="Zhang X.-Y."/>
        </authorList>
    </citation>
    <scope>NUCLEOTIDE SEQUENCE [LARGE SCALE GENOMIC DNA]</scope>
    <source>
        <strain evidence="6 7">C33</strain>
    </source>
</reference>
<dbReference type="Pfam" id="PF07676">
    <property type="entry name" value="PD40"/>
    <property type="match status" value="3"/>
</dbReference>
<comment type="caution">
    <text evidence="6">The sequence shown here is derived from an EMBL/GenBank/DDBJ whole genome shotgun (WGS) entry which is preliminary data.</text>
</comment>
<dbReference type="PANTHER" id="PTHR42776:SF13">
    <property type="entry name" value="DIPEPTIDYL-PEPTIDASE 5"/>
    <property type="match status" value="1"/>
</dbReference>
<keyword evidence="3" id="KW-0645">Protease</keyword>
<organism evidence="6 7">
    <name type="scientific">Wenzhouxiangella limi</name>
    <dbReference type="NCBI Taxonomy" id="2707351"/>
    <lineage>
        <taxon>Bacteria</taxon>
        <taxon>Pseudomonadati</taxon>
        <taxon>Pseudomonadota</taxon>
        <taxon>Gammaproteobacteria</taxon>
        <taxon>Chromatiales</taxon>
        <taxon>Wenzhouxiangellaceae</taxon>
        <taxon>Wenzhouxiangella</taxon>
    </lineage>
</organism>
<feature type="chain" id="PRO_5032813099" evidence="4">
    <location>
        <begin position="23"/>
        <end position="704"/>
    </location>
</feature>
<dbReference type="EMBL" id="JAAGSC010000044">
    <property type="protein sequence ID" value="NDY97044.1"/>
    <property type="molecule type" value="Genomic_DNA"/>
</dbReference>
<dbReference type="InterPro" id="IPR011659">
    <property type="entry name" value="WD40"/>
</dbReference>
<evidence type="ECO:0000256" key="3">
    <source>
        <dbReference type="ARBA" id="ARBA00022825"/>
    </source>
</evidence>
<name>A0A845V2V3_9GAMM</name>
<dbReference type="Pfam" id="PF00326">
    <property type="entry name" value="Peptidase_S9"/>
    <property type="match status" value="1"/>
</dbReference>
<dbReference type="GO" id="GO:0004252">
    <property type="term" value="F:serine-type endopeptidase activity"/>
    <property type="evidence" value="ECO:0007669"/>
    <property type="project" value="TreeGrafter"/>
</dbReference>
<dbReference type="InterPro" id="IPR011042">
    <property type="entry name" value="6-blade_b-propeller_TolB-like"/>
</dbReference>
<dbReference type="PANTHER" id="PTHR42776">
    <property type="entry name" value="SERINE PEPTIDASE S9 FAMILY MEMBER"/>
    <property type="match status" value="1"/>
</dbReference>
<accession>A0A845V2V3</accession>
<dbReference type="InterPro" id="IPR029058">
    <property type="entry name" value="AB_hydrolase_fold"/>
</dbReference>
<dbReference type="SUPFAM" id="SSF82171">
    <property type="entry name" value="DPP6 N-terminal domain-like"/>
    <property type="match status" value="1"/>
</dbReference>